<dbReference type="Proteomes" id="UP001486888">
    <property type="component" value="Chromosome"/>
</dbReference>
<dbReference type="InterPro" id="IPR003439">
    <property type="entry name" value="ABC_transporter-like_ATP-bd"/>
</dbReference>
<dbReference type="GO" id="GO:0016887">
    <property type="term" value="F:ATP hydrolysis activity"/>
    <property type="evidence" value="ECO:0007669"/>
    <property type="project" value="InterPro"/>
</dbReference>
<evidence type="ECO:0000256" key="6">
    <source>
        <dbReference type="ARBA" id="ARBA00022840"/>
    </source>
</evidence>
<comment type="subcellular location">
    <subcellularLocation>
        <location evidence="1">Cell membrane</location>
        <topology evidence="1">Peripheral membrane protein</topology>
    </subcellularLocation>
</comment>
<dbReference type="InterPro" id="IPR017871">
    <property type="entry name" value="ABC_transporter-like_CS"/>
</dbReference>
<dbReference type="SUPFAM" id="SSF52540">
    <property type="entry name" value="P-loop containing nucleoside triphosphate hydrolases"/>
    <property type="match status" value="1"/>
</dbReference>
<keyword evidence="6 9" id="KW-0067">ATP-binding</keyword>
<evidence type="ECO:0000256" key="7">
    <source>
        <dbReference type="ARBA" id="ARBA00023136"/>
    </source>
</evidence>
<dbReference type="KEGG" id="gey:QMQ05_15730"/>
<organism evidence="9 10">
    <name type="scientific">Glutamicibacter ectropisis</name>
    <dbReference type="NCBI Taxonomy" id="3046593"/>
    <lineage>
        <taxon>Bacteria</taxon>
        <taxon>Bacillati</taxon>
        <taxon>Actinomycetota</taxon>
        <taxon>Actinomycetes</taxon>
        <taxon>Micrococcales</taxon>
        <taxon>Micrococcaceae</taxon>
        <taxon>Glutamicibacter</taxon>
    </lineage>
</organism>
<evidence type="ECO:0000256" key="4">
    <source>
        <dbReference type="ARBA" id="ARBA00022475"/>
    </source>
</evidence>
<dbReference type="Pfam" id="PF00005">
    <property type="entry name" value="ABC_tran"/>
    <property type="match status" value="1"/>
</dbReference>
<comment type="similarity">
    <text evidence="2">Belongs to the ABC transporter superfamily.</text>
</comment>
<evidence type="ECO:0000256" key="1">
    <source>
        <dbReference type="ARBA" id="ARBA00004202"/>
    </source>
</evidence>
<dbReference type="PROSITE" id="PS50893">
    <property type="entry name" value="ABC_TRANSPORTER_2"/>
    <property type="match status" value="1"/>
</dbReference>
<keyword evidence="3" id="KW-0813">Transport</keyword>
<accession>A0AAU6WJ93</accession>
<evidence type="ECO:0000256" key="5">
    <source>
        <dbReference type="ARBA" id="ARBA00022741"/>
    </source>
</evidence>
<dbReference type="InterPro" id="IPR027417">
    <property type="entry name" value="P-loop_NTPase"/>
</dbReference>
<evidence type="ECO:0000313" key="10">
    <source>
        <dbReference type="Proteomes" id="UP001486888"/>
    </source>
</evidence>
<evidence type="ECO:0000259" key="8">
    <source>
        <dbReference type="PROSITE" id="PS50893"/>
    </source>
</evidence>
<name>A0AAU6WJ93_9MICC</name>
<proteinExistence type="inferred from homology"/>
<protein>
    <submittedName>
        <fullName evidence="9">ABC transporter ATP-binding protein</fullName>
    </submittedName>
</protein>
<dbReference type="FunFam" id="3.40.50.300:FF:000016">
    <property type="entry name" value="Oligopeptide ABC transporter ATP-binding component"/>
    <property type="match status" value="1"/>
</dbReference>
<evidence type="ECO:0000256" key="2">
    <source>
        <dbReference type="ARBA" id="ARBA00005417"/>
    </source>
</evidence>
<keyword evidence="7" id="KW-0472">Membrane</keyword>
<dbReference type="SMART" id="SM00382">
    <property type="entry name" value="AAA"/>
    <property type="match status" value="1"/>
</dbReference>
<dbReference type="GO" id="GO:0005886">
    <property type="term" value="C:plasma membrane"/>
    <property type="evidence" value="ECO:0007669"/>
    <property type="project" value="UniProtKB-SubCell"/>
</dbReference>
<dbReference type="InterPro" id="IPR050388">
    <property type="entry name" value="ABC_Ni/Peptide_Import"/>
</dbReference>
<dbReference type="AlphaFoldDB" id="A0AAU6WJ93"/>
<dbReference type="EMBL" id="CP125942">
    <property type="protein sequence ID" value="XAO47632.1"/>
    <property type="molecule type" value="Genomic_DNA"/>
</dbReference>
<dbReference type="CDD" id="cd03257">
    <property type="entry name" value="ABC_NikE_OppD_transporters"/>
    <property type="match status" value="1"/>
</dbReference>
<dbReference type="PANTHER" id="PTHR43297">
    <property type="entry name" value="OLIGOPEPTIDE TRANSPORT ATP-BINDING PROTEIN APPD"/>
    <property type="match status" value="1"/>
</dbReference>
<dbReference type="GO" id="GO:0005524">
    <property type="term" value="F:ATP binding"/>
    <property type="evidence" value="ECO:0007669"/>
    <property type="project" value="UniProtKB-KW"/>
</dbReference>
<dbReference type="PANTHER" id="PTHR43297:SF2">
    <property type="entry name" value="DIPEPTIDE TRANSPORT ATP-BINDING PROTEIN DPPD"/>
    <property type="match status" value="1"/>
</dbReference>
<feature type="domain" description="ABC transporter" evidence="8">
    <location>
        <begin position="9"/>
        <end position="259"/>
    </location>
</feature>
<dbReference type="Gene3D" id="3.40.50.300">
    <property type="entry name" value="P-loop containing nucleotide triphosphate hydrolases"/>
    <property type="match status" value="1"/>
</dbReference>
<dbReference type="PROSITE" id="PS00211">
    <property type="entry name" value="ABC_TRANSPORTER_1"/>
    <property type="match status" value="1"/>
</dbReference>
<dbReference type="InterPro" id="IPR003593">
    <property type="entry name" value="AAA+_ATPase"/>
</dbReference>
<dbReference type="RefSeq" id="WP_345474788.1">
    <property type="nucleotide sequence ID" value="NZ_CP125942.1"/>
</dbReference>
<keyword evidence="5" id="KW-0547">Nucleotide-binding</keyword>
<reference evidence="9 10" key="1">
    <citation type="submission" date="2023-05" db="EMBL/GenBank/DDBJ databases">
        <title>Glutamicibacter sp. B1, complete genome.</title>
        <authorList>
            <person name="Long Y.H."/>
            <person name="Fang T."/>
            <person name="Li X.Y."/>
        </authorList>
    </citation>
    <scope>NUCLEOTIDE SEQUENCE [LARGE SCALE GENOMIC DNA]</scope>
    <source>
        <strain evidence="9 10">B1</strain>
    </source>
</reference>
<sequence length="279" mass="29768">MKDQDTAVLEVSNFTVELMTDNGIFKAVNNVSFRIGHGETVTIIGESGSGKSTTAMGLLQLLSQGLAALSGQVKIKGEDVLANPKAITKFRGRGLALIPQDPMTALNPVATIGSQLREAIKVAGRITGKQQMQSKAVELLEQVRIPRVEEQLKKFPHQLSGGMLQRVLIAIALASEPELLVADEPTSALDVTVQAGILDLLLELQQTRGISVLMITHDIGVARLVSDTIHVMKSGKFIESGPAAQIVDAPSEEYTRALLSAVPRLGEWDETSMVAKGAS</sequence>
<gene>
    <name evidence="9" type="ORF">QMQ05_15730</name>
</gene>
<evidence type="ECO:0000313" key="9">
    <source>
        <dbReference type="EMBL" id="XAO47632.1"/>
    </source>
</evidence>
<evidence type="ECO:0000256" key="3">
    <source>
        <dbReference type="ARBA" id="ARBA00022448"/>
    </source>
</evidence>
<keyword evidence="4" id="KW-1003">Cell membrane</keyword>
<keyword evidence="10" id="KW-1185">Reference proteome</keyword>